<proteinExistence type="inferred from homology"/>
<dbReference type="InterPro" id="IPR011004">
    <property type="entry name" value="Trimer_LpxA-like_sf"/>
</dbReference>
<reference evidence="9 10" key="1">
    <citation type="submission" date="2014-04" db="EMBL/GenBank/DDBJ databases">
        <title>Draft genome sequence of Hydrogenovibrio marinus MH-110, a model organism for aerobic H2 metabolism.</title>
        <authorList>
            <person name="Cha H.J."/>
            <person name="Jo B.H."/>
            <person name="Hwang B.H."/>
        </authorList>
    </citation>
    <scope>NUCLEOTIDE SEQUENCE [LARGE SCALE GENOMIC DNA]</scope>
    <source>
        <strain evidence="9 10">MH-110</strain>
    </source>
</reference>
<evidence type="ECO:0000313" key="9">
    <source>
        <dbReference type="EMBL" id="KDN95210.1"/>
    </source>
</evidence>
<dbReference type="STRING" id="28885.EI16_02575"/>
<dbReference type="NCBIfam" id="NF002060">
    <property type="entry name" value="PRK00892.1"/>
    <property type="match status" value="1"/>
</dbReference>
<evidence type="ECO:0000256" key="5">
    <source>
        <dbReference type="ARBA" id="ARBA00023098"/>
    </source>
</evidence>
<comment type="subunit">
    <text evidence="7">Homotrimer.</text>
</comment>
<dbReference type="Pfam" id="PF04613">
    <property type="entry name" value="LpxD"/>
    <property type="match status" value="1"/>
</dbReference>
<dbReference type="UniPathway" id="UPA00973"/>
<dbReference type="SUPFAM" id="SSF51161">
    <property type="entry name" value="Trimeric LpxA-like enzymes"/>
    <property type="match status" value="1"/>
</dbReference>
<comment type="caution">
    <text evidence="9">The sequence shown here is derived from an EMBL/GenBank/DDBJ whole genome shotgun (WGS) entry which is preliminary data.</text>
</comment>
<organism evidence="9 10">
    <name type="scientific">Hydrogenovibrio marinus</name>
    <dbReference type="NCBI Taxonomy" id="28885"/>
    <lineage>
        <taxon>Bacteria</taxon>
        <taxon>Pseudomonadati</taxon>
        <taxon>Pseudomonadota</taxon>
        <taxon>Gammaproteobacteria</taxon>
        <taxon>Thiotrichales</taxon>
        <taxon>Piscirickettsiaceae</taxon>
        <taxon>Hydrogenovibrio</taxon>
    </lineage>
</organism>
<dbReference type="Gene3D" id="3.40.1390.10">
    <property type="entry name" value="MurE/MurF, N-terminal domain"/>
    <property type="match status" value="1"/>
</dbReference>
<evidence type="ECO:0000256" key="4">
    <source>
        <dbReference type="ARBA" id="ARBA00022737"/>
    </source>
</evidence>
<dbReference type="CDD" id="cd03352">
    <property type="entry name" value="LbH_LpxD"/>
    <property type="match status" value="1"/>
</dbReference>
<dbReference type="EC" id="2.3.1.191" evidence="7"/>
<evidence type="ECO:0000256" key="2">
    <source>
        <dbReference type="ARBA" id="ARBA00022556"/>
    </source>
</evidence>
<dbReference type="Gene3D" id="1.20.5.170">
    <property type="match status" value="1"/>
</dbReference>
<dbReference type="HAMAP" id="MF_00523">
    <property type="entry name" value="LpxD"/>
    <property type="match status" value="1"/>
</dbReference>
<sequence length="346" mass="36969">MKLSEVVEWLSECEISSYLIGDETQEIVQIAGLAEAQGGQISFFSDKRRLNQLKATKASAVLITKEMANQTSANKIVVDVPYVAYAYIAQKLNPEKTYPGIHPESFVASSAVIPSSCQVDAGVYIAEGVQMGENCIINYGSVIEKGTVLGDDCRVYPNVTVMNDCVLGNAVTVESGTVIGGQGFGFANQKGKWIRIPQLGRVIIGNNCWIGNNCAIDRGALGDTVIGDNCILDNLIHIAHNVEIGAGCAIAGQVGIAGSTKIGNYCVFAGQVGVNGHIEVADKAMFNAKSGVTHSIKTSGSYSGFPAVETGSWQKTTVRLKNLEKMSKQIKQLEKELESIKKQLED</sequence>
<name>A0A066ZYR0_HYDMR</name>
<comment type="pathway">
    <text evidence="7">Bacterial outer membrane biogenesis; LPS lipid A biosynthesis.</text>
</comment>
<comment type="similarity">
    <text evidence="7">Belongs to the transferase hexapeptide repeat family. LpxD subfamily.</text>
</comment>
<keyword evidence="3 7" id="KW-0808">Transferase</keyword>
<keyword evidence="2 7" id="KW-0441">Lipid A biosynthesis</keyword>
<accession>A0A066ZYR0</accession>
<dbReference type="EMBL" id="JMIU01000001">
    <property type="protein sequence ID" value="KDN95210.1"/>
    <property type="molecule type" value="Genomic_DNA"/>
</dbReference>
<feature type="active site" description="Proton acceptor" evidence="7">
    <location>
        <position position="240"/>
    </location>
</feature>
<dbReference type="GO" id="GO:0016410">
    <property type="term" value="F:N-acyltransferase activity"/>
    <property type="evidence" value="ECO:0007669"/>
    <property type="project" value="InterPro"/>
</dbReference>
<keyword evidence="10" id="KW-1185">Reference proteome</keyword>
<dbReference type="PANTHER" id="PTHR43378:SF2">
    <property type="entry name" value="UDP-3-O-ACYLGLUCOSAMINE N-ACYLTRANSFERASE 1, MITOCHONDRIAL-RELATED"/>
    <property type="match status" value="1"/>
</dbReference>
<dbReference type="Pfam" id="PF00132">
    <property type="entry name" value="Hexapep"/>
    <property type="match status" value="3"/>
</dbReference>
<dbReference type="Proteomes" id="UP000027341">
    <property type="component" value="Unassembled WGS sequence"/>
</dbReference>
<dbReference type="GO" id="GO:0009245">
    <property type="term" value="P:lipid A biosynthetic process"/>
    <property type="evidence" value="ECO:0007669"/>
    <property type="project" value="UniProtKB-UniRule"/>
</dbReference>
<evidence type="ECO:0000256" key="7">
    <source>
        <dbReference type="HAMAP-Rule" id="MF_00523"/>
    </source>
</evidence>
<evidence type="ECO:0000259" key="8">
    <source>
        <dbReference type="Pfam" id="PF04613"/>
    </source>
</evidence>
<keyword evidence="6 7" id="KW-0012">Acyltransferase</keyword>
<evidence type="ECO:0000256" key="1">
    <source>
        <dbReference type="ARBA" id="ARBA00022516"/>
    </source>
</evidence>
<dbReference type="PANTHER" id="PTHR43378">
    <property type="entry name" value="UDP-3-O-ACYLGLUCOSAMINE N-ACYLTRANSFERASE"/>
    <property type="match status" value="1"/>
</dbReference>
<dbReference type="InterPro" id="IPR007691">
    <property type="entry name" value="LpxD"/>
</dbReference>
<dbReference type="AlphaFoldDB" id="A0A066ZYR0"/>
<evidence type="ECO:0000256" key="6">
    <source>
        <dbReference type="ARBA" id="ARBA00023315"/>
    </source>
</evidence>
<feature type="domain" description="UDP-3-O-[3-hydroxymyristoyl] glucosamine N-acyltransferase non-repeat region" evidence="8">
    <location>
        <begin position="26"/>
        <end position="90"/>
    </location>
</feature>
<keyword evidence="5 7" id="KW-0443">Lipid metabolism</keyword>
<evidence type="ECO:0000256" key="3">
    <source>
        <dbReference type="ARBA" id="ARBA00022679"/>
    </source>
</evidence>
<dbReference type="Gene3D" id="2.160.10.10">
    <property type="entry name" value="Hexapeptide repeat proteins"/>
    <property type="match status" value="1"/>
</dbReference>
<gene>
    <name evidence="7" type="primary">lpxD</name>
    <name evidence="9" type="ORF">EI16_02575</name>
</gene>
<dbReference type="GO" id="GO:0016020">
    <property type="term" value="C:membrane"/>
    <property type="evidence" value="ECO:0007669"/>
    <property type="project" value="GOC"/>
</dbReference>
<comment type="catalytic activity">
    <reaction evidence="7">
        <text>a UDP-3-O-[(3R)-3-hydroxyacyl]-alpha-D-glucosamine + a (3R)-hydroxyacyl-[ACP] = a UDP-2-N,3-O-bis[(3R)-3-hydroxyacyl]-alpha-D-glucosamine + holo-[ACP] + H(+)</text>
        <dbReference type="Rhea" id="RHEA:53836"/>
        <dbReference type="Rhea" id="RHEA-COMP:9685"/>
        <dbReference type="Rhea" id="RHEA-COMP:9945"/>
        <dbReference type="ChEBI" id="CHEBI:15378"/>
        <dbReference type="ChEBI" id="CHEBI:64479"/>
        <dbReference type="ChEBI" id="CHEBI:78827"/>
        <dbReference type="ChEBI" id="CHEBI:137740"/>
        <dbReference type="ChEBI" id="CHEBI:137748"/>
        <dbReference type="EC" id="2.3.1.191"/>
    </reaction>
</comment>
<dbReference type="RefSeq" id="WP_029909098.1">
    <property type="nucleotide sequence ID" value="NZ_AP020335.1"/>
</dbReference>
<dbReference type="InterPro" id="IPR020573">
    <property type="entry name" value="UDP_GlcNAc_AcTrfase_non-rep"/>
</dbReference>
<dbReference type="InterPro" id="IPR001451">
    <property type="entry name" value="Hexapep"/>
</dbReference>
<keyword evidence="1 7" id="KW-0444">Lipid biosynthesis</keyword>
<keyword evidence="4 7" id="KW-0677">Repeat</keyword>
<comment type="function">
    <text evidence="7">Catalyzes the N-acylation of UDP-3-O-acylglucosamine using 3-hydroxyacyl-ACP as the acyl donor. Is involved in the biosynthesis of lipid A, a phosphorylated glycolipid that anchors the lipopolysaccharide to the outer membrane of the cell.</text>
</comment>
<protein>
    <recommendedName>
        <fullName evidence="7">UDP-3-O-acylglucosamine N-acyltransferase</fullName>
        <ecNumber evidence="7">2.3.1.191</ecNumber>
    </recommendedName>
</protein>
<dbReference type="GO" id="GO:0103118">
    <property type="term" value="F:UDP-3-O-[(3R)-3-hydroxyacyl]-glucosamine N-acyltransferase activity"/>
    <property type="evidence" value="ECO:0007669"/>
    <property type="project" value="UniProtKB-EC"/>
</dbReference>
<dbReference type="NCBIfam" id="TIGR01853">
    <property type="entry name" value="lipid_A_lpxD"/>
    <property type="match status" value="1"/>
</dbReference>
<evidence type="ECO:0000313" key="10">
    <source>
        <dbReference type="Proteomes" id="UP000027341"/>
    </source>
</evidence>